<dbReference type="AlphaFoldDB" id="A0A7S1DN18"/>
<protein>
    <recommendedName>
        <fullName evidence="2">O-acyltransferase WSD1 C-terminal domain-containing protein</fullName>
    </recommendedName>
</protein>
<sequence>MFDLTSLSSSTCMTPLGVTAAAVVVGAAAVWWIKSKSKTEVIDMTSKSEVQLLEMESSMVMMDQVAITTITFVKGDPSTTSTFLQQRVASIVAANPWLTGRLVRRKGRKGCFLVWDTTKLPSHFHSYPHNPSDAPMSREIAYEDVYVAANKRGMVLKKGMDSVGRDQDLFRVSLVPDSSQPTKRFVVVVSMCHVIGDGHTFYSVHNMLSSTASVSALDPTRQQAATEEYEKAMGSEMGLPPSPSGWLIANMMWGMVRILFGYKARAKVYYVNEEHVAKCKEAAVKEGRVGWVSTNDVVTSEILKTPYADTCMMAVNFRNKVPSASYHHVGNYENLLLYRPPDVQSPSLIRLSVSSLRRASSPPTTLIEGPRRLGEKMTCVTNWSSFDKGLELAGCDTDLHIPLYDFVSATSPVFFIGIVFRPCKGKLALLLLGSQRDMSEVEKMGVVGEKLDVVMRGSE</sequence>
<dbReference type="EMBL" id="HBFX01010172">
    <property type="protein sequence ID" value="CAD8951497.1"/>
    <property type="molecule type" value="Transcribed_RNA"/>
</dbReference>
<organism evidence="1">
    <name type="scientific">Hemiselmis andersenii</name>
    <name type="common">Cryptophyte alga</name>
    <dbReference type="NCBI Taxonomy" id="464988"/>
    <lineage>
        <taxon>Eukaryota</taxon>
        <taxon>Cryptophyceae</taxon>
        <taxon>Cryptomonadales</taxon>
        <taxon>Hemiselmidaceae</taxon>
        <taxon>Hemiselmis</taxon>
    </lineage>
</organism>
<name>A0A7S1DN18_HEMAN</name>
<accession>A0A7S1DN18</accession>
<gene>
    <name evidence="1" type="ORF">HAND00432_LOCUS6032</name>
</gene>
<evidence type="ECO:0000313" key="1">
    <source>
        <dbReference type="EMBL" id="CAD8951497.1"/>
    </source>
</evidence>
<proteinExistence type="predicted"/>
<evidence type="ECO:0008006" key="2">
    <source>
        <dbReference type="Google" id="ProtNLM"/>
    </source>
</evidence>
<reference evidence="1" key="1">
    <citation type="submission" date="2021-01" db="EMBL/GenBank/DDBJ databases">
        <authorList>
            <person name="Corre E."/>
            <person name="Pelletier E."/>
            <person name="Niang G."/>
            <person name="Scheremetjew M."/>
            <person name="Finn R."/>
            <person name="Kale V."/>
            <person name="Holt S."/>
            <person name="Cochrane G."/>
            <person name="Meng A."/>
            <person name="Brown T."/>
            <person name="Cohen L."/>
        </authorList>
    </citation>
    <scope>NUCLEOTIDE SEQUENCE</scope>
    <source>
        <strain evidence="1">CCMP644</strain>
    </source>
</reference>